<dbReference type="OrthoDB" id="4146344at2"/>
<dbReference type="Proteomes" id="UP000032430">
    <property type="component" value="Chromosome I"/>
</dbReference>
<dbReference type="InterPro" id="IPR018640">
    <property type="entry name" value="DUF2063"/>
</dbReference>
<accession>A0A098G771</accession>
<gene>
    <name evidence="2" type="ORF">LFA_2958</name>
</gene>
<name>A0A098G771_9GAMM</name>
<evidence type="ECO:0000259" key="1">
    <source>
        <dbReference type="Pfam" id="PF09836"/>
    </source>
</evidence>
<protein>
    <recommendedName>
        <fullName evidence="1">Putative DNA-binding domain-containing protein</fullName>
    </recommendedName>
</protein>
<dbReference type="KEGG" id="lfa:LFA_2958"/>
<reference evidence="3" key="1">
    <citation type="submission" date="2014-09" db="EMBL/GenBank/DDBJ databases">
        <authorList>
            <person name="Gomez-Valero L."/>
        </authorList>
    </citation>
    <scope>NUCLEOTIDE SEQUENCE [LARGE SCALE GENOMIC DNA]</scope>
    <source>
        <strain evidence="3">ATCC700992</strain>
    </source>
</reference>
<sequence>MKLNELQTLLQNSILTSEPLIHPHLQAPPKGSVSDRVAIYANGFYGRLEEVLANDYNLLTSVMGKDKFSEMCRAYIHKYPSCSDSLNFFGQNISQFLTETSPYNKKPYIAEIAQFEWAEYQSVVACDKDLLSESDLHALPVEQWPELKFELHPSCQILTFYWNSLSLIEALRKNKSTPKPKLLKLPQSVLVWRHQLEIRYTKLNSLELTMLNAIKRQESFIEICEALRKKIADEEVASYIVKELHSWLRAKLFVIPSSNL</sequence>
<dbReference type="Pfam" id="PF09836">
    <property type="entry name" value="DUF2063"/>
    <property type="match status" value="1"/>
</dbReference>
<keyword evidence="3" id="KW-1185">Reference proteome</keyword>
<dbReference type="EMBL" id="LN614827">
    <property type="protein sequence ID" value="CEG58313.1"/>
    <property type="molecule type" value="Genomic_DNA"/>
</dbReference>
<dbReference type="RefSeq" id="WP_045096659.1">
    <property type="nucleotide sequence ID" value="NZ_LN614827.1"/>
</dbReference>
<organism evidence="2 3">
    <name type="scientific">Legionella fallonii LLAP-10</name>
    <dbReference type="NCBI Taxonomy" id="1212491"/>
    <lineage>
        <taxon>Bacteria</taxon>
        <taxon>Pseudomonadati</taxon>
        <taxon>Pseudomonadota</taxon>
        <taxon>Gammaproteobacteria</taxon>
        <taxon>Legionellales</taxon>
        <taxon>Legionellaceae</taxon>
        <taxon>Legionella</taxon>
    </lineage>
</organism>
<dbReference type="HOGENOM" id="CLU_086594_1_0_6"/>
<dbReference type="STRING" id="1212491.LFA_2958"/>
<proteinExistence type="predicted"/>
<dbReference type="InterPro" id="IPR044922">
    <property type="entry name" value="DUF2063_N_sf"/>
</dbReference>
<dbReference type="AlphaFoldDB" id="A0A098G771"/>
<dbReference type="Gene3D" id="1.10.150.690">
    <property type="entry name" value="DUF2063"/>
    <property type="match status" value="1"/>
</dbReference>
<feature type="domain" description="Putative DNA-binding" evidence="1">
    <location>
        <begin position="6"/>
        <end position="97"/>
    </location>
</feature>
<evidence type="ECO:0000313" key="2">
    <source>
        <dbReference type="EMBL" id="CEG58313.1"/>
    </source>
</evidence>
<evidence type="ECO:0000313" key="3">
    <source>
        <dbReference type="Proteomes" id="UP000032430"/>
    </source>
</evidence>